<sequence>MLAQAYWSLIVGLGISILAFAPVLIWQYRRYGSFFAGRLLWTVATFVYVSALIAYTLFPLPDTSGGYCEGRGHTLILDPTVYFIDMWHHLRGLPLLQIITSFDVMQMVLNVLLFVPLGMICSDFLIWKFWPSVGFGFLVSSLVELTQYTGNFGLTSCQYRVADVNDLITNTLGTALGYLIALLIPRFVESPKYLRTRRHLARPVTRWRRLAGMFLDYVILNIVILATGLLIGMVVVADKLLGLHLPLQEYSKWNPVLIFVMLEIVILWSAFSGSGASWGQRIVWLKPEAAPRWKLLVRAISVQGVWALASFRSDSLTSIVTLWVLFDILWVCFDPRGLSYRIAGLQLVDSRTLSPGGSQTTARAYEQKTSS</sequence>
<dbReference type="PANTHER" id="PTHR36834:SF1">
    <property type="entry name" value="INTEGRAL MEMBRANE PROTEIN"/>
    <property type="match status" value="1"/>
</dbReference>
<dbReference type="EMBL" id="MQSV01000004">
    <property type="protein sequence ID" value="OKL47212.1"/>
    <property type="molecule type" value="Genomic_DNA"/>
</dbReference>
<keyword evidence="4" id="KW-1185">Reference proteome</keyword>
<evidence type="ECO:0000313" key="4">
    <source>
        <dbReference type="Proteomes" id="UP000186785"/>
    </source>
</evidence>
<dbReference type="InterPro" id="IPR053150">
    <property type="entry name" value="Teicoplanin_resist-assoc"/>
</dbReference>
<dbReference type="STRING" id="1921764.BSR28_08060"/>
<dbReference type="AlphaFoldDB" id="A0A1Q5PKQ4"/>
<feature type="transmembrane region" description="Helical" evidence="1">
    <location>
        <begin position="95"/>
        <end position="117"/>
    </location>
</feature>
<feature type="transmembrane region" description="Helical" evidence="1">
    <location>
        <begin position="129"/>
        <end position="148"/>
    </location>
</feature>
<feature type="transmembrane region" description="Helical" evidence="1">
    <location>
        <begin position="38"/>
        <end position="58"/>
    </location>
</feature>
<evidence type="ECO:0000259" key="2">
    <source>
        <dbReference type="Pfam" id="PF04892"/>
    </source>
</evidence>
<name>A0A1Q5PKQ4_9ACTO</name>
<evidence type="ECO:0000313" key="3">
    <source>
        <dbReference type="EMBL" id="OKL47212.1"/>
    </source>
</evidence>
<comment type="caution">
    <text evidence="3">The sequence shown here is derived from an EMBL/GenBank/DDBJ whole genome shotgun (WGS) entry which is preliminary data.</text>
</comment>
<feature type="transmembrane region" description="Helical" evidence="1">
    <location>
        <begin position="168"/>
        <end position="188"/>
    </location>
</feature>
<gene>
    <name evidence="3" type="ORF">BSR29_06220</name>
</gene>
<feature type="transmembrane region" description="Helical" evidence="1">
    <location>
        <begin position="6"/>
        <end position="26"/>
    </location>
</feature>
<keyword evidence="1" id="KW-0812">Transmembrane</keyword>
<protein>
    <recommendedName>
        <fullName evidence="2">VanZ-like domain-containing protein</fullName>
    </recommendedName>
</protein>
<dbReference type="Proteomes" id="UP000186785">
    <property type="component" value="Unassembled WGS sequence"/>
</dbReference>
<proteinExistence type="predicted"/>
<feature type="transmembrane region" description="Helical" evidence="1">
    <location>
        <begin position="209"/>
        <end position="236"/>
    </location>
</feature>
<dbReference type="InterPro" id="IPR006976">
    <property type="entry name" value="VanZ-like"/>
</dbReference>
<dbReference type="RefSeq" id="WP_073709445.1">
    <property type="nucleotide sequence ID" value="NZ_MQSV01000004.1"/>
</dbReference>
<keyword evidence="1" id="KW-1133">Transmembrane helix</keyword>
<keyword evidence="1" id="KW-0472">Membrane</keyword>
<accession>A0A1Q5PKQ4</accession>
<evidence type="ECO:0000256" key="1">
    <source>
        <dbReference type="SAM" id="Phobius"/>
    </source>
</evidence>
<feature type="domain" description="VanZ-like" evidence="2">
    <location>
        <begin position="46"/>
        <end position="184"/>
    </location>
</feature>
<organism evidence="3 4">
    <name type="scientific">Boudabousia liubingyangii</name>
    <dbReference type="NCBI Taxonomy" id="1921764"/>
    <lineage>
        <taxon>Bacteria</taxon>
        <taxon>Bacillati</taxon>
        <taxon>Actinomycetota</taxon>
        <taxon>Actinomycetes</taxon>
        <taxon>Actinomycetales</taxon>
        <taxon>Actinomycetaceae</taxon>
        <taxon>Boudabousia</taxon>
    </lineage>
</organism>
<dbReference type="OrthoDB" id="4822551at2"/>
<feature type="transmembrane region" description="Helical" evidence="1">
    <location>
        <begin position="256"/>
        <end position="279"/>
    </location>
</feature>
<dbReference type="PANTHER" id="PTHR36834">
    <property type="entry name" value="MEMBRANE PROTEIN-RELATED"/>
    <property type="match status" value="1"/>
</dbReference>
<reference evidence="3 4" key="1">
    <citation type="submission" date="2016-11" db="EMBL/GenBank/DDBJ databases">
        <title>Actinomyces gypaetusis sp. nov. isolated from the vulture Gypaetus barbatus in Qinghai Tibet Plateau China.</title>
        <authorList>
            <person name="Meng X."/>
        </authorList>
    </citation>
    <scope>NUCLEOTIDE SEQUENCE [LARGE SCALE GENOMIC DNA]</scope>
    <source>
        <strain evidence="3 4">VUL4_2</strain>
    </source>
</reference>
<dbReference type="Pfam" id="PF04892">
    <property type="entry name" value="VanZ"/>
    <property type="match status" value="1"/>
</dbReference>